<accession>A0AAE9WFC7</accession>
<organism evidence="3 4">
    <name type="scientific">Schizosaccharomyces osmophilus</name>
    <dbReference type="NCBI Taxonomy" id="2545709"/>
    <lineage>
        <taxon>Eukaryota</taxon>
        <taxon>Fungi</taxon>
        <taxon>Dikarya</taxon>
        <taxon>Ascomycota</taxon>
        <taxon>Taphrinomycotina</taxon>
        <taxon>Schizosaccharomycetes</taxon>
        <taxon>Schizosaccharomycetales</taxon>
        <taxon>Schizosaccharomycetaceae</taxon>
        <taxon>Schizosaccharomyces</taxon>
    </lineage>
</organism>
<dbReference type="Gene3D" id="3.40.50.12360">
    <property type="match status" value="1"/>
</dbReference>
<evidence type="ECO:0000256" key="2">
    <source>
        <dbReference type="SAM" id="MobiDB-lite"/>
    </source>
</evidence>
<feature type="region of interest" description="Disordered" evidence="2">
    <location>
        <begin position="102"/>
        <end position="121"/>
    </location>
</feature>
<feature type="coiled-coil region" evidence="1">
    <location>
        <begin position="535"/>
        <end position="576"/>
    </location>
</feature>
<dbReference type="GeneID" id="80878284"/>
<sequence length="720" mass="81125">MSEYQESMDSTIVNESDTKYEIFIPSNCSKKWISKEECPGFLEDAWLLKAANHKRKLDQSLDSSLDGEQPPIKQHETSFLHHEFDPAENDFLTQDVGDYPSTQQLFPTNKSSNSDSLSLPSSGFPKPEYSVLDVGLSMSPIQRKMMHRLVQYFAFCIDHFCTGPSDARIQEKIRLFLQSAHKIAKHPWLYEKEVRDGSHSPSAKPDENKSLTVPNISEHAKASSKFLFLKEFLESVLPKLHTPVFCFVSNDVLGNLLTTWLSSVSILVQSWSPDIEIQDNTDVSFWVCSSRHAPFTATLFNSDIRFGAVIFYDMDAYMGVTSTISYFPCPILRLLHINSVEHVIRSFQSSYNASFLVNIVGVLAALNSSTEENAQVADLNVFSNRAEHTGAITDADAKSVHLADVTNEAAGKVAEWINNEASPNSWPLQPLVDLAYFAVAEPKPSQESPSRVNETVLKYPDDNLFTFQVSQTPSKGSQEVASSFSNPATKSFPSQRGPDTSDFGQNYDLQGAAVQYLQRRLRMVEDELHEAVNVKNIKQTHADELEQQIAKLTDTLQDYREQVRGLKVELEKSHQKLETGKKSDSERSNEVADLKQQITHLSKQLDFGFKYIQNMPEDEVRGQLVDSNEQKYKLSQLNKTQKEDLDFITQQYQSASTSASEQTKEVARLQAENERLKTINEKVMEEVKSYSDARADALLAKVSSLEESLAILKNRTLPPL</sequence>
<evidence type="ECO:0000313" key="4">
    <source>
        <dbReference type="Proteomes" id="UP001212411"/>
    </source>
</evidence>
<dbReference type="KEGG" id="som:SOMG_04818"/>
<dbReference type="Proteomes" id="UP001212411">
    <property type="component" value="Chromosome 3"/>
</dbReference>
<feature type="compositionally biased region" description="Low complexity" evidence="2">
    <location>
        <begin position="111"/>
        <end position="121"/>
    </location>
</feature>
<keyword evidence="1" id="KW-0175">Coiled coil</keyword>
<reference evidence="3 4" key="1">
    <citation type="journal article" date="2023" name="G3 (Bethesda)">
        <title>A high-quality reference genome for the fission yeast Schizosaccharomyces osmophilus.</title>
        <authorList>
            <person name="Jia G.S."/>
            <person name="Zhang W.C."/>
            <person name="Liang Y."/>
            <person name="Liu X.H."/>
            <person name="Rhind N."/>
            <person name="Pidoux A."/>
            <person name="Brysch-Herzberg M."/>
            <person name="Du L.L."/>
        </authorList>
    </citation>
    <scope>NUCLEOTIDE SEQUENCE [LARGE SCALE GENOMIC DNA]</scope>
    <source>
        <strain evidence="3 4">CBS 15793</strain>
    </source>
</reference>
<name>A0AAE9WFC7_9SCHI</name>
<gene>
    <name evidence="3" type="primary">ccq1</name>
    <name evidence="3" type="ORF">SOMG_04818</name>
</gene>
<feature type="coiled-coil region" evidence="1">
    <location>
        <begin position="652"/>
        <end position="715"/>
    </location>
</feature>
<dbReference type="EMBL" id="CP115613">
    <property type="protein sequence ID" value="WBW74860.1"/>
    <property type="molecule type" value="Genomic_DNA"/>
</dbReference>
<protein>
    <submittedName>
        <fullName evidence="3">Shelterin complex HEAT repeat subunit Ccq1</fullName>
    </submittedName>
</protein>
<evidence type="ECO:0000256" key="1">
    <source>
        <dbReference type="SAM" id="Coils"/>
    </source>
</evidence>
<dbReference type="RefSeq" id="XP_056039103.1">
    <property type="nucleotide sequence ID" value="XM_056183595.1"/>
</dbReference>
<feature type="region of interest" description="Disordered" evidence="2">
    <location>
        <begin position="476"/>
        <end position="505"/>
    </location>
</feature>
<dbReference type="InterPro" id="IPR038609">
    <property type="entry name" value="HDA1_su2/3_sf"/>
</dbReference>
<dbReference type="AlphaFoldDB" id="A0AAE9WFC7"/>
<keyword evidence="4" id="KW-1185">Reference proteome</keyword>
<evidence type="ECO:0000313" key="3">
    <source>
        <dbReference type="EMBL" id="WBW74860.1"/>
    </source>
</evidence>
<proteinExistence type="predicted"/>